<name>A0A8K0GFK8_IGNLU</name>
<dbReference type="OrthoDB" id="117296at2759"/>
<sequence length="902" mass="105563">MMESNNKSVGQASQSIHPFNPTEHMDGVPLFCGANLFRFINASELVIQNFTDRRLNFQTGQNARILNSIKKRISDECYKRLTIYPLDTWEQLRYALLDCFGDSRSEEQLLLEIMNFKQNHLQLDDYYSKFIELAQLLVLKADQAQQNFYNNLLLKRFIGNMYAPLSAAVKSLNPQNMPQAYQKAREYVQEHPEYYSFPKQKTLNKLPQRRHPSLNPFISQFPQDHQLHRNQFQHNQFRVPQQDFNQSNQFPSQPIPIQSKQIPQKFPTNKQVFGKPSIAFGPDASKYALGAVLSQGTIGQDKPIEFASRTLNNSELNYSTIEKECLAVVWAVNHFRPYVFGRKFNIITDHKPLLWLFNLKKPNSKLVRWRLKLEEYTYNILHKKGKLNKNADGLSRMFTSESINTIETHNPQINQDSIRSLNVNATNDSDSLICQTEHEESNSIQTQHTQKENIGSNLAISENPINKFSKQNILISMPLNENEFCKIIKQEVPHRNCLRKTFALNNSNLLHSIYEFLKNFCKLNQPVRIYSKIDKISEKLSLAIQQFPNLNVTLYTQLLDDISQENDQYDLIKIYHEGKTNHRGIDVTYKTLSAKYYFPKMHEMINRYINNCETCQKSKYERHPPNLLISLTDTPTKPFEIIHMDILTLNRFDFLTLIDKFSKFLIMYPLTDKNMTSILDELTKFIAQYTLPNLIVADNQFNNTLFKEFIQNYYIKAHFTTAYSSTGNSPIERVHSTIHEHNRLLRERYKNYSILKYYPLIVLAYNDTLHSTTNQKPRNLLFGHFSDIDSFDRNPEHELMQSYIKNHREVINTLYKQVYEKQLNQKSKIIDKLNKNKQNPDIPKPGQAFQKIKHNQPKNQPKFKPISIVPGPYNSSPVVITSGHKKVHQRDLKLRKFLNDAN</sequence>
<dbReference type="Pfam" id="PF03732">
    <property type="entry name" value="Retrotrans_gag"/>
    <property type="match status" value="1"/>
</dbReference>
<accession>A0A8K0GFK8</accession>
<dbReference type="FunFam" id="3.10.20.370:FF:000001">
    <property type="entry name" value="Retrovirus-related Pol polyprotein from transposon 17.6-like protein"/>
    <property type="match status" value="1"/>
</dbReference>
<dbReference type="InterPro" id="IPR041588">
    <property type="entry name" value="Integrase_H2C2"/>
</dbReference>
<keyword evidence="10" id="KW-1185">Reference proteome</keyword>
<dbReference type="GO" id="GO:0004519">
    <property type="term" value="F:endonuclease activity"/>
    <property type="evidence" value="ECO:0007669"/>
    <property type="project" value="UniProtKB-KW"/>
</dbReference>
<dbReference type="PANTHER" id="PTHR37984">
    <property type="entry name" value="PROTEIN CBG26694"/>
    <property type="match status" value="1"/>
</dbReference>
<dbReference type="GO" id="GO:0003964">
    <property type="term" value="F:RNA-directed DNA polymerase activity"/>
    <property type="evidence" value="ECO:0007669"/>
    <property type="project" value="UniProtKB-KW"/>
</dbReference>
<evidence type="ECO:0000259" key="8">
    <source>
        <dbReference type="PROSITE" id="PS50994"/>
    </source>
</evidence>
<dbReference type="Proteomes" id="UP000801492">
    <property type="component" value="Unassembled WGS sequence"/>
</dbReference>
<comment type="caution">
    <text evidence="9">The sequence shown here is derived from an EMBL/GenBank/DDBJ whole genome shotgun (WGS) entry which is preliminary data.</text>
</comment>
<evidence type="ECO:0000256" key="3">
    <source>
        <dbReference type="ARBA" id="ARBA00022695"/>
    </source>
</evidence>
<dbReference type="Gene3D" id="3.10.20.370">
    <property type="match status" value="1"/>
</dbReference>
<dbReference type="InterPro" id="IPR043502">
    <property type="entry name" value="DNA/RNA_pol_sf"/>
</dbReference>
<evidence type="ECO:0000256" key="1">
    <source>
        <dbReference type="ARBA" id="ARBA00012493"/>
    </source>
</evidence>
<evidence type="ECO:0000313" key="9">
    <source>
        <dbReference type="EMBL" id="KAF2897929.1"/>
    </source>
</evidence>
<keyword evidence="3" id="KW-0548">Nucleotidyltransferase</keyword>
<dbReference type="PROSITE" id="PS50994">
    <property type="entry name" value="INTEGRASE"/>
    <property type="match status" value="1"/>
</dbReference>
<evidence type="ECO:0000256" key="6">
    <source>
        <dbReference type="ARBA" id="ARBA00022801"/>
    </source>
</evidence>
<dbReference type="SUPFAM" id="SSF53098">
    <property type="entry name" value="Ribonuclease H-like"/>
    <property type="match status" value="1"/>
</dbReference>
<dbReference type="InterPro" id="IPR050951">
    <property type="entry name" value="Retrovirus_Pol_polyprotein"/>
</dbReference>
<dbReference type="AlphaFoldDB" id="A0A8K0GFK8"/>
<dbReference type="InterPro" id="IPR036397">
    <property type="entry name" value="RNaseH_sf"/>
</dbReference>
<dbReference type="CDD" id="cd09274">
    <property type="entry name" value="RNase_HI_RT_Ty3"/>
    <property type="match status" value="1"/>
</dbReference>
<evidence type="ECO:0000313" key="10">
    <source>
        <dbReference type="Proteomes" id="UP000801492"/>
    </source>
</evidence>
<dbReference type="EMBL" id="VTPC01003845">
    <property type="protein sequence ID" value="KAF2897929.1"/>
    <property type="molecule type" value="Genomic_DNA"/>
</dbReference>
<protein>
    <recommendedName>
        <fullName evidence="1">RNA-directed DNA polymerase</fullName>
        <ecNumber evidence="1">2.7.7.49</ecNumber>
    </recommendedName>
</protein>
<gene>
    <name evidence="9" type="ORF">ILUMI_08244</name>
</gene>
<evidence type="ECO:0000256" key="2">
    <source>
        <dbReference type="ARBA" id="ARBA00022679"/>
    </source>
</evidence>
<keyword evidence="7" id="KW-0695">RNA-directed DNA polymerase</keyword>
<dbReference type="InterPro" id="IPR001584">
    <property type="entry name" value="Integrase_cat-core"/>
</dbReference>
<feature type="domain" description="Integrase catalytic" evidence="8">
    <location>
        <begin position="634"/>
        <end position="785"/>
    </location>
</feature>
<dbReference type="PANTHER" id="PTHR37984:SF5">
    <property type="entry name" value="PROTEIN NYNRIN-LIKE"/>
    <property type="match status" value="1"/>
</dbReference>
<dbReference type="InterPro" id="IPR041373">
    <property type="entry name" value="RT_RNaseH"/>
</dbReference>
<dbReference type="GO" id="GO:0015074">
    <property type="term" value="P:DNA integration"/>
    <property type="evidence" value="ECO:0007669"/>
    <property type="project" value="InterPro"/>
</dbReference>
<dbReference type="EC" id="2.7.7.49" evidence="1"/>
<keyword evidence="6" id="KW-0378">Hydrolase</keyword>
<evidence type="ECO:0000256" key="4">
    <source>
        <dbReference type="ARBA" id="ARBA00022722"/>
    </source>
</evidence>
<dbReference type="Pfam" id="PF17921">
    <property type="entry name" value="Integrase_H2C2"/>
    <property type="match status" value="1"/>
</dbReference>
<keyword evidence="5" id="KW-0255">Endonuclease</keyword>
<dbReference type="Pfam" id="PF17917">
    <property type="entry name" value="RT_RNaseH"/>
    <property type="match status" value="1"/>
</dbReference>
<dbReference type="Gene3D" id="3.30.420.10">
    <property type="entry name" value="Ribonuclease H-like superfamily/Ribonuclease H"/>
    <property type="match status" value="1"/>
</dbReference>
<dbReference type="Gene3D" id="1.10.340.70">
    <property type="match status" value="1"/>
</dbReference>
<dbReference type="InterPro" id="IPR012337">
    <property type="entry name" value="RNaseH-like_sf"/>
</dbReference>
<evidence type="ECO:0000256" key="7">
    <source>
        <dbReference type="ARBA" id="ARBA00022918"/>
    </source>
</evidence>
<reference evidence="9" key="1">
    <citation type="submission" date="2019-08" db="EMBL/GenBank/DDBJ databases">
        <title>The genome of the North American firefly Photinus pyralis.</title>
        <authorList>
            <consortium name="Photinus pyralis genome working group"/>
            <person name="Fallon T.R."/>
            <person name="Sander Lower S.E."/>
            <person name="Weng J.-K."/>
        </authorList>
    </citation>
    <scope>NUCLEOTIDE SEQUENCE</scope>
    <source>
        <strain evidence="9">TRF0915ILg1</strain>
        <tissue evidence="9">Whole body</tissue>
    </source>
</reference>
<keyword evidence="2" id="KW-0808">Transferase</keyword>
<dbReference type="SUPFAM" id="SSF56672">
    <property type="entry name" value="DNA/RNA polymerases"/>
    <property type="match status" value="1"/>
</dbReference>
<evidence type="ECO:0000256" key="5">
    <source>
        <dbReference type="ARBA" id="ARBA00022759"/>
    </source>
</evidence>
<keyword evidence="4" id="KW-0540">Nuclease</keyword>
<organism evidence="9 10">
    <name type="scientific">Ignelater luminosus</name>
    <name type="common">Cucubano</name>
    <name type="synonym">Pyrophorus luminosus</name>
    <dbReference type="NCBI Taxonomy" id="2038154"/>
    <lineage>
        <taxon>Eukaryota</taxon>
        <taxon>Metazoa</taxon>
        <taxon>Ecdysozoa</taxon>
        <taxon>Arthropoda</taxon>
        <taxon>Hexapoda</taxon>
        <taxon>Insecta</taxon>
        <taxon>Pterygota</taxon>
        <taxon>Neoptera</taxon>
        <taxon>Endopterygota</taxon>
        <taxon>Coleoptera</taxon>
        <taxon>Polyphaga</taxon>
        <taxon>Elateriformia</taxon>
        <taxon>Elateroidea</taxon>
        <taxon>Elateridae</taxon>
        <taxon>Agrypninae</taxon>
        <taxon>Pyrophorini</taxon>
        <taxon>Ignelater</taxon>
    </lineage>
</organism>
<dbReference type="InterPro" id="IPR005162">
    <property type="entry name" value="Retrotrans_gag_dom"/>
</dbReference>
<dbReference type="GO" id="GO:0003676">
    <property type="term" value="F:nucleic acid binding"/>
    <property type="evidence" value="ECO:0007669"/>
    <property type="project" value="InterPro"/>
</dbReference>
<dbReference type="GO" id="GO:0016787">
    <property type="term" value="F:hydrolase activity"/>
    <property type="evidence" value="ECO:0007669"/>
    <property type="project" value="UniProtKB-KW"/>
</dbReference>
<dbReference type="GO" id="GO:0042575">
    <property type="term" value="C:DNA polymerase complex"/>
    <property type="evidence" value="ECO:0007669"/>
    <property type="project" value="UniProtKB-ARBA"/>
</dbReference>
<proteinExistence type="predicted"/>